<dbReference type="Proteomes" id="UP000179270">
    <property type="component" value="Unassembled WGS sequence"/>
</dbReference>
<dbReference type="AlphaFoldDB" id="A0A1F7I921"/>
<evidence type="ECO:0000313" key="2">
    <source>
        <dbReference type="Proteomes" id="UP000179270"/>
    </source>
</evidence>
<accession>A0A1F7I921</accession>
<sequence>MIEPDRRRARVNEVQKGFSDIVIIFSGIGFARSFTFFTKVAGCLLQVNEVVDYWVKYTNRGYKALGLRGQACMGCPFAPMNKEGGCQGYYQEK</sequence>
<gene>
    <name evidence="1" type="ORF">A3A74_03145</name>
</gene>
<proteinExistence type="predicted"/>
<organism evidence="1 2">
    <name type="scientific">Candidatus Roizmanbacteria bacterium RIFCSPLOWO2_01_FULL_35_13</name>
    <dbReference type="NCBI Taxonomy" id="1802055"/>
    <lineage>
        <taxon>Bacteria</taxon>
        <taxon>Candidatus Roizmaniibacteriota</taxon>
    </lineage>
</organism>
<dbReference type="EMBL" id="MGAF01000043">
    <property type="protein sequence ID" value="OGK39861.1"/>
    <property type="molecule type" value="Genomic_DNA"/>
</dbReference>
<reference evidence="1 2" key="1">
    <citation type="journal article" date="2016" name="Nat. Commun.">
        <title>Thousands of microbial genomes shed light on interconnected biogeochemical processes in an aquifer system.</title>
        <authorList>
            <person name="Anantharaman K."/>
            <person name="Brown C.T."/>
            <person name="Hug L.A."/>
            <person name="Sharon I."/>
            <person name="Castelle C.J."/>
            <person name="Probst A.J."/>
            <person name="Thomas B.C."/>
            <person name="Singh A."/>
            <person name="Wilkins M.J."/>
            <person name="Karaoz U."/>
            <person name="Brodie E.L."/>
            <person name="Williams K.H."/>
            <person name="Hubbard S.S."/>
            <person name="Banfield J.F."/>
        </authorList>
    </citation>
    <scope>NUCLEOTIDE SEQUENCE [LARGE SCALE GENOMIC DNA]</scope>
</reference>
<evidence type="ECO:0000313" key="1">
    <source>
        <dbReference type="EMBL" id="OGK39861.1"/>
    </source>
</evidence>
<comment type="caution">
    <text evidence="1">The sequence shown here is derived from an EMBL/GenBank/DDBJ whole genome shotgun (WGS) entry which is preliminary data.</text>
</comment>
<protein>
    <submittedName>
        <fullName evidence="1">Uncharacterized protein</fullName>
    </submittedName>
</protein>
<name>A0A1F7I921_9BACT</name>